<name>A0A5E6MP20_9BACT</name>
<organism evidence="3 4">
    <name type="scientific">Methylacidimicrobium cyclopophantes</name>
    <dbReference type="NCBI Taxonomy" id="1041766"/>
    <lineage>
        <taxon>Bacteria</taxon>
        <taxon>Pseudomonadati</taxon>
        <taxon>Verrucomicrobiota</taxon>
        <taxon>Methylacidimicrobium</taxon>
    </lineage>
</organism>
<dbReference type="InterPro" id="IPR019092">
    <property type="entry name" value="SSO2081-like_dom"/>
</dbReference>
<evidence type="ECO:0000313" key="4">
    <source>
        <dbReference type="Proteomes" id="UP000381693"/>
    </source>
</evidence>
<dbReference type="NCBIfam" id="TIGR02584">
    <property type="entry name" value="cas_NE0113"/>
    <property type="match status" value="1"/>
</dbReference>
<dbReference type="RefSeq" id="WP_142525478.1">
    <property type="nucleotide sequence ID" value="NZ_CABFUZ020000151.1"/>
</dbReference>
<comment type="caution">
    <text evidence="3">The sequence shown here is derived from an EMBL/GenBank/DDBJ whole genome shotgun (WGS) entry which is preliminary data.</text>
</comment>
<dbReference type="OrthoDB" id="9805822at2"/>
<dbReference type="Pfam" id="PF09623">
    <property type="entry name" value="Cas_NE0113"/>
    <property type="match status" value="1"/>
</dbReference>
<feature type="domain" description="CRISPR system ring nuclease SSO2081-like" evidence="2">
    <location>
        <begin position="61"/>
        <end position="277"/>
    </location>
</feature>
<proteinExistence type="predicted"/>
<reference evidence="3" key="1">
    <citation type="submission" date="2019-09" db="EMBL/GenBank/DDBJ databases">
        <authorList>
            <person name="Cremers G."/>
        </authorList>
    </citation>
    <scope>NUCLEOTIDE SEQUENCE [LARGE SCALE GENOMIC DNA]</scope>
    <source>
        <strain evidence="3">3B</strain>
    </source>
</reference>
<accession>A0A5E6MP20</accession>
<feature type="region of interest" description="Disordered" evidence="1">
    <location>
        <begin position="1"/>
        <end position="44"/>
    </location>
</feature>
<dbReference type="Proteomes" id="UP000381693">
    <property type="component" value="Unassembled WGS sequence"/>
</dbReference>
<sequence length="424" mass="47004">MAPLPPTSSRIEMDPLRNSPKKPSASPESDFSGPLLPKAAEANPDSRSSREIVLLAVTGMAPAVVTETVWALAHEHPPVLPHRICILTTSAGKRCAEEELFSPSPAFGGCSVWEILRQTLLRDREDRSPRLIFDEIRLLGHPDPREGRRRPLEDIRRASENEALADALLEEVRRISENPDTALIASIAGGRKTMSALLYACVSLLGRPQDRVTHVLVNEPFDDPRLSPRFYFPTCPASRHSFPIPGKRALRTISSDAAQIELADIPFVPLRLLFPKQIGSFPGHFTTLVESCSERLSSLARKPRVSLQEDRPFLIVDGRSVSLSPREYLLYAFLLDRLRNGSPPFSAQKDAVTTLIEFLSRLSQTHPVESFQRQAAGAWDDPNDDDLRKLLSSVRKKLRAAGFAAELDRLLPRRGSFGIDAIPG</sequence>
<protein>
    <recommendedName>
        <fullName evidence="2">CRISPR system ring nuclease SSO2081-like domain-containing protein</fullName>
    </recommendedName>
</protein>
<keyword evidence="4" id="KW-1185">Reference proteome</keyword>
<dbReference type="AlphaFoldDB" id="A0A5E6MP20"/>
<dbReference type="InterPro" id="IPR013413">
    <property type="entry name" value="CRISPR-assoc_prot_NE0113"/>
</dbReference>
<dbReference type="EMBL" id="CABFUZ020000151">
    <property type="protein sequence ID" value="VVM07197.1"/>
    <property type="molecule type" value="Genomic_DNA"/>
</dbReference>
<evidence type="ECO:0000259" key="2">
    <source>
        <dbReference type="Pfam" id="PF09623"/>
    </source>
</evidence>
<evidence type="ECO:0000256" key="1">
    <source>
        <dbReference type="SAM" id="MobiDB-lite"/>
    </source>
</evidence>
<gene>
    <name evidence="3" type="ORF">MAMC_01489</name>
</gene>
<evidence type="ECO:0000313" key="3">
    <source>
        <dbReference type="EMBL" id="VVM07197.1"/>
    </source>
</evidence>